<gene>
    <name evidence="8" type="ORF">HYC85_004943</name>
</gene>
<reference evidence="9" key="1">
    <citation type="journal article" date="2020" name="Nat. Commun.">
        <title>Genome assembly of wild tea tree DASZ reveals pedigree and selection history of tea varieties.</title>
        <authorList>
            <person name="Zhang W."/>
            <person name="Zhang Y."/>
            <person name="Qiu H."/>
            <person name="Guo Y."/>
            <person name="Wan H."/>
            <person name="Zhang X."/>
            <person name="Scossa F."/>
            <person name="Alseekh S."/>
            <person name="Zhang Q."/>
            <person name="Wang P."/>
            <person name="Xu L."/>
            <person name="Schmidt M.H."/>
            <person name="Jia X."/>
            <person name="Li D."/>
            <person name="Zhu A."/>
            <person name="Guo F."/>
            <person name="Chen W."/>
            <person name="Ni D."/>
            <person name="Usadel B."/>
            <person name="Fernie A.R."/>
            <person name="Wen W."/>
        </authorList>
    </citation>
    <scope>NUCLEOTIDE SEQUENCE [LARGE SCALE GENOMIC DNA]</scope>
    <source>
        <strain evidence="9">cv. G240</strain>
    </source>
</reference>
<evidence type="ECO:0000256" key="2">
    <source>
        <dbReference type="ARBA" id="ARBA00010617"/>
    </source>
</evidence>
<evidence type="ECO:0000256" key="3">
    <source>
        <dbReference type="ARBA" id="ARBA00022617"/>
    </source>
</evidence>
<keyword evidence="7" id="KW-0503">Monooxygenase</keyword>
<evidence type="ECO:0000256" key="4">
    <source>
        <dbReference type="ARBA" id="ARBA00022723"/>
    </source>
</evidence>
<protein>
    <submittedName>
        <fullName evidence="8">Uncharacterized protein</fullName>
    </submittedName>
</protein>
<evidence type="ECO:0000256" key="6">
    <source>
        <dbReference type="ARBA" id="ARBA00023004"/>
    </source>
</evidence>
<evidence type="ECO:0000256" key="1">
    <source>
        <dbReference type="ARBA" id="ARBA00001971"/>
    </source>
</evidence>
<sequence length="101" mass="11450">MGRERFDGERRVVEVKRVFHFGSLNNVTMSVFGKKLWIPMGRPLALSVGADWSHVFGRSYEFGENKNGGGGSELEGLVSEGYELLGIFNWGDYFPLLDWMD</sequence>
<evidence type="ECO:0000313" key="8">
    <source>
        <dbReference type="EMBL" id="KAF5957718.1"/>
    </source>
</evidence>
<proteinExistence type="inferred from homology"/>
<comment type="cofactor">
    <cofactor evidence="1">
        <name>heme</name>
        <dbReference type="ChEBI" id="CHEBI:30413"/>
    </cofactor>
</comment>
<evidence type="ECO:0000313" key="9">
    <source>
        <dbReference type="Proteomes" id="UP000593564"/>
    </source>
</evidence>
<dbReference type="GO" id="GO:0046872">
    <property type="term" value="F:metal ion binding"/>
    <property type="evidence" value="ECO:0007669"/>
    <property type="project" value="UniProtKB-KW"/>
</dbReference>
<evidence type="ECO:0000256" key="5">
    <source>
        <dbReference type="ARBA" id="ARBA00023002"/>
    </source>
</evidence>
<dbReference type="EMBL" id="JACBKZ010000002">
    <property type="protein sequence ID" value="KAF5957718.1"/>
    <property type="molecule type" value="Genomic_DNA"/>
</dbReference>
<keyword evidence="9" id="KW-1185">Reference proteome</keyword>
<keyword evidence="6" id="KW-0408">Iron</keyword>
<name>A0A7J7I0T2_CAMSI</name>
<dbReference type="PANTHER" id="PTHR47946">
    <property type="entry name" value="CYTOCHROME P450 78A7-RELATED"/>
    <property type="match status" value="1"/>
</dbReference>
<organism evidence="8 9">
    <name type="scientific">Camellia sinensis</name>
    <name type="common">Tea plant</name>
    <name type="synonym">Thea sinensis</name>
    <dbReference type="NCBI Taxonomy" id="4442"/>
    <lineage>
        <taxon>Eukaryota</taxon>
        <taxon>Viridiplantae</taxon>
        <taxon>Streptophyta</taxon>
        <taxon>Embryophyta</taxon>
        <taxon>Tracheophyta</taxon>
        <taxon>Spermatophyta</taxon>
        <taxon>Magnoliopsida</taxon>
        <taxon>eudicotyledons</taxon>
        <taxon>Gunneridae</taxon>
        <taxon>Pentapetalae</taxon>
        <taxon>asterids</taxon>
        <taxon>Ericales</taxon>
        <taxon>Theaceae</taxon>
        <taxon>Camellia</taxon>
    </lineage>
</organism>
<keyword evidence="4" id="KW-0479">Metal-binding</keyword>
<dbReference type="GO" id="GO:0004497">
    <property type="term" value="F:monooxygenase activity"/>
    <property type="evidence" value="ECO:0007669"/>
    <property type="project" value="UniProtKB-KW"/>
</dbReference>
<evidence type="ECO:0000256" key="7">
    <source>
        <dbReference type="ARBA" id="ARBA00023033"/>
    </source>
</evidence>
<dbReference type="Proteomes" id="UP000593564">
    <property type="component" value="Unassembled WGS sequence"/>
</dbReference>
<reference evidence="8 9" key="2">
    <citation type="submission" date="2020-07" db="EMBL/GenBank/DDBJ databases">
        <title>Genome assembly of wild tea tree DASZ reveals pedigree and selection history of tea varieties.</title>
        <authorList>
            <person name="Zhang W."/>
        </authorList>
    </citation>
    <scope>NUCLEOTIDE SEQUENCE [LARGE SCALE GENOMIC DNA]</scope>
    <source>
        <strain evidence="9">cv. G240</strain>
        <tissue evidence="8">Leaf</tissue>
    </source>
</reference>
<comment type="similarity">
    <text evidence="2">Belongs to the cytochrome P450 family.</text>
</comment>
<accession>A0A7J7I0T2</accession>
<dbReference type="AlphaFoldDB" id="A0A7J7I0T2"/>
<comment type="caution">
    <text evidence="8">The sequence shown here is derived from an EMBL/GenBank/DDBJ whole genome shotgun (WGS) entry which is preliminary data.</text>
</comment>
<dbReference type="PANTHER" id="PTHR47946:SF14">
    <property type="entry name" value="CYTOCHROME P450 FAMILY PROTEIN"/>
    <property type="match status" value="1"/>
</dbReference>
<dbReference type="InterPro" id="IPR051996">
    <property type="entry name" value="Cytochrome_P450_78A"/>
</dbReference>
<keyword evidence="3" id="KW-0349">Heme</keyword>
<keyword evidence="5" id="KW-0560">Oxidoreductase</keyword>